<proteinExistence type="predicted"/>
<dbReference type="KEGG" id="psin:CAK95_06785"/>
<keyword evidence="1" id="KW-0732">Signal</keyword>
<reference evidence="2 3" key="1">
    <citation type="submission" date="2017-05" db="EMBL/GenBank/DDBJ databases">
        <title>Full genome sequence of Pseudorhodoplanes sinuspersici.</title>
        <authorList>
            <person name="Dastgheib S.M.M."/>
            <person name="Shavandi M."/>
            <person name="Tirandaz H."/>
        </authorList>
    </citation>
    <scope>NUCLEOTIDE SEQUENCE [LARGE SCALE GENOMIC DNA]</scope>
    <source>
        <strain evidence="2 3">RIPI110</strain>
    </source>
</reference>
<evidence type="ECO:0000313" key="2">
    <source>
        <dbReference type="EMBL" id="ARP98813.1"/>
    </source>
</evidence>
<evidence type="ECO:0000313" key="3">
    <source>
        <dbReference type="Proteomes" id="UP000194137"/>
    </source>
</evidence>
<feature type="signal peptide" evidence="1">
    <location>
        <begin position="1"/>
        <end position="28"/>
    </location>
</feature>
<dbReference type="InterPro" id="IPR021293">
    <property type="entry name" value="DUF2865"/>
</dbReference>
<evidence type="ECO:0000256" key="1">
    <source>
        <dbReference type="SAM" id="SignalP"/>
    </source>
</evidence>
<dbReference type="Proteomes" id="UP000194137">
    <property type="component" value="Chromosome"/>
</dbReference>
<dbReference type="STRING" id="1235591.CAK95_06785"/>
<dbReference type="AlphaFoldDB" id="A0A1W6ZN38"/>
<dbReference type="EMBL" id="CP021112">
    <property type="protein sequence ID" value="ARP98813.1"/>
    <property type="molecule type" value="Genomic_DNA"/>
</dbReference>
<gene>
    <name evidence="2" type="ORF">CAK95_06785</name>
</gene>
<accession>A0A1W6ZN38</accession>
<name>A0A1W6ZN38_9HYPH</name>
<dbReference type="Pfam" id="PF11064">
    <property type="entry name" value="DUF2865"/>
    <property type="match status" value="1"/>
</dbReference>
<feature type="chain" id="PRO_5012958614" description="DUF2865 domain-containing protein" evidence="1">
    <location>
        <begin position="29"/>
        <end position="241"/>
    </location>
</feature>
<protein>
    <recommendedName>
        <fullName evidence="4">DUF2865 domain-containing protein</fullName>
    </recommendedName>
</protein>
<organism evidence="2 3">
    <name type="scientific">Pseudorhodoplanes sinuspersici</name>
    <dbReference type="NCBI Taxonomy" id="1235591"/>
    <lineage>
        <taxon>Bacteria</taxon>
        <taxon>Pseudomonadati</taxon>
        <taxon>Pseudomonadota</taxon>
        <taxon>Alphaproteobacteria</taxon>
        <taxon>Hyphomicrobiales</taxon>
        <taxon>Pseudorhodoplanes</taxon>
    </lineage>
</organism>
<evidence type="ECO:0008006" key="4">
    <source>
        <dbReference type="Google" id="ProtNLM"/>
    </source>
</evidence>
<keyword evidence="3" id="KW-1185">Reference proteome</keyword>
<sequence>MSVQRSPFLSGTVIAAILVAFSPAPASAQNLFDLFFGGMRRAMAPSGSYADPRQDGRVTRLRHNSGPYVGGGGVAYCVRLCDGRYFPITYNTRNAADICNSFCPASPTKVFNGSGIDHAYSPEGKRYSDIPNAFVYRARLVKDCTCDGKSPTGLVRQDVNDDDTLRQGDLVATSKGLMAYRGESRNVAQFSPINPSSFSPAMRKQLLATRVEPNRTAEEMKGADEAAIVSRNIDQRNQAAR</sequence>